<evidence type="ECO:0000313" key="4">
    <source>
        <dbReference type="WBParaSite" id="BXY_0678900.1"/>
    </source>
</evidence>
<proteinExistence type="predicted"/>
<evidence type="ECO:0000313" key="3">
    <source>
        <dbReference type="Proteomes" id="UP000659654"/>
    </source>
</evidence>
<evidence type="ECO:0000313" key="2">
    <source>
        <dbReference type="Proteomes" id="UP000095284"/>
    </source>
</evidence>
<protein>
    <submittedName>
        <fullName evidence="1">(pine wood nematode) hypothetical protein</fullName>
    </submittedName>
</protein>
<dbReference type="Proteomes" id="UP000659654">
    <property type="component" value="Unassembled WGS sequence"/>
</dbReference>
<gene>
    <name evidence="1" type="ORF">BXYJ_LOCUS340</name>
</gene>
<reference evidence="1" key="2">
    <citation type="submission" date="2020-09" db="EMBL/GenBank/DDBJ databases">
        <authorList>
            <person name="Kikuchi T."/>
        </authorList>
    </citation>
    <scope>NUCLEOTIDE SEQUENCE</scope>
    <source>
        <strain evidence="1">Ka4C1</strain>
    </source>
</reference>
<dbReference type="Proteomes" id="UP000582659">
    <property type="component" value="Unassembled WGS sequence"/>
</dbReference>
<dbReference type="AlphaFoldDB" id="A0A1I7S1B4"/>
<keyword evidence="3" id="KW-1185">Reference proteome</keyword>
<accession>A0A1I7S1B4</accession>
<dbReference type="WBParaSite" id="BXY_0678900.1">
    <property type="protein sequence ID" value="BXY_0678900.1"/>
    <property type="gene ID" value="BXY_0678900"/>
</dbReference>
<reference evidence="4" key="1">
    <citation type="submission" date="2016-11" db="UniProtKB">
        <authorList>
            <consortium name="WormBaseParasite"/>
        </authorList>
    </citation>
    <scope>IDENTIFICATION</scope>
</reference>
<evidence type="ECO:0000313" key="1">
    <source>
        <dbReference type="EMBL" id="CAD5208104.1"/>
    </source>
</evidence>
<dbReference type="EMBL" id="CAJFCV020000001">
    <property type="protein sequence ID" value="CAG9080234.1"/>
    <property type="molecule type" value="Genomic_DNA"/>
</dbReference>
<sequence>MEPQVEMSEVRGVVQNSAMNSCWIPIFFLESGRFSCPPMPLRAQRASPGTVALHRNGFQVHAVNVRSIQTEGKLKQFKKSLETEVISMNSTSPYTRPFGRFRMRWIDDTGKNHGLRWSDLTLTGQWKQL</sequence>
<organism evidence="2 4">
    <name type="scientific">Bursaphelenchus xylophilus</name>
    <name type="common">Pinewood nematode worm</name>
    <name type="synonym">Aphelenchoides xylophilus</name>
    <dbReference type="NCBI Taxonomy" id="6326"/>
    <lineage>
        <taxon>Eukaryota</taxon>
        <taxon>Metazoa</taxon>
        <taxon>Ecdysozoa</taxon>
        <taxon>Nematoda</taxon>
        <taxon>Chromadorea</taxon>
        <taxon>Rhabditida</taxon>
        <taxon>Tylenchina</taxon>
        <taxon>Tylenchomorpha</taxon>
        <taxon>Aphelenchoidea</taxon>
        <taxon>Aphelenchoididae</taxon>
        <taxon>Bursaphelenchus</taxon>
    </lineage>
</organism>
<name>A0A1I7S1B4_BURXY</name>
<dbReference type="EMBL" id="CAJFDI010000001">
    <property type="protein sequence ID" value="CAD5208104.1"/>
    <property type="molecule type" value="Genomic_DNA"/>
</dbReference>
<dbReference type="Proteomes" id="UP000095284">
    <property type="component" value="Unplaced"/>
</dbReference>